<comment type="caution">
    <text evidence="2">The sequence shown here is derived from an EMBL/GenBank/DDBJ whole genome shotgun (WGS) entry which is preliminary data.</text>
</comment>
<dbReference type="EMBL" id="BPLQ01014096">
    <property type="protein sequence ID" value="GIY77310.1"/>
    <property type="molecule type" value="Genomic_DNA"/>
</dbReference>
<protein>
    <submittedName>
        <fullName evidence="2">Uncharacterized protein</fullName>
    </submittedName>
</protein>
<feature type="compositionally biased region" description="Polar residues" evidence="1">
    <location>
        <begin position="52"/>
        <end position="70"/>
    </location>
</feature>
<dbReference type="Proteomes" id="UP001054837">
    <property type="component" value="Unassembled WGS sequence"/>
</dbReference>
<dbReference type="AlphaFoldDB" id="A0AAV4W7E8"/>
<feature type="region of interest" description="Disordered" evidence="1">
    <location>
        <begin position="26"/>
        <end position="70"/>
    </location>
</feature>
<reference evidence="2 3" key="1">
    <citation type="submission" date="2021-06" db="EMBL/GenBank/DDBJ databases">
        <title>Caerostris darwini draft genome.</title>
        <authorList>
            <person name="Kono N."/>
            <person name="Arakawa K."/>
        </authorList>
    </citation>
    <scope>NUCLEOTIDE SEQUENCE [LARGE SCALE GENOMIC DNA]</scope>
</reference>
<keyword evidence="3" id="KW-1185">Reference proteome</keyword>
<feature type="compositionally biased region" description="Polar residues" evidence="1">
    <location>
        <begin position="28"/>
        <end position="37"/>
    </location>
</feature>
<evidence type="ECO:0000313" key="3">
    <source>
        <dbReference type="Proteomes" id="UP001054837"/>
    </source>
</evidence>
<organism evidence="2 3">
    <name type="scientific">Caerostris darwini</name>
    <dbReference type="NCBI Taxonomy" id="1538125"/>
    <lineage>
        <taxon>Eukaryota</taxon>
        <taxon>Metazoa</taxon>
        <taxon>Ecdysozoa</taxon>
        <taxon>Arthropoda</taxon>
        <taxon>Chelicerata</taxon>
        <taxon>Arachnida</taxon>
        <taxon>Araneae</taxon>
        <taxon>Araneomorphae</taxon>
        <taxon>Entelegynae</taxon>
        <taxon>Araneoidea</taxon>
        <taxon>Araneidae</taxon>
        <taxon>Caerostris</taxon>
    </lineage>
</organism>
<proteinExistence type="predicted"/>
<name>A0AAV4W7E8_9ARAC</name>
<gene>
    <name evidence="2" type="ORF">CDAR_476141</name>
</gene>
<sequence>MGKCNRSALVLQNNASQKNKLRSDLLTERNSTTSKYKSNWRKTGISERTKQAKNGTNTHQGSSRAMSSQA</sequence>
<evidence type="ECO:0000313" key="2">
    <source>
        <dbReference type="EMBL" id="GIY77310.1"/>
    </source>
</evidence>
<accession>A0AAV4W7E8</accession>
<evidence type="ECO:0000256" key="1">
    <source>
        <dbReference type="SAM" id="MobiDB-lite"/>
    </source>
</evidence>